<sequence length="199" mass="22349">MNKRLLLQIREGLLAIALTGLLFYFYGRMESSLMPYYWAVFLWPLLWFALRQGAAAAGIYGGIAGLVCGMLTFPISDWLSVIVFAMIPFISVFVMGFFAKYTQKTLNNRRYSSTSLNIITGALLTNVLFYLLRFYIGPLAMGQESPLNITTGSFWVSSLVMTAVVSLLFITIAKLKSSFLIPKRSKYLSRKETSALLND</sequence>
<feature type="transmembrane region" description="Helical" evidence="1">
    <location>
        <begin position="33"/>
        <end position="50"/>
    </location>
</feature>
<protein>
    <submittedName>
        <fullName evidence="2">Uncharacterized protein</fullName>
    </submittedName>
</protein>
<comment type="caution">
    <text evidence="2">The sequence shown here is derived from an EMBL/GenBank/DDBJ whole genome shotgun (WGS) entry which is preliminary data.</text>
</comment>
<evidence type="ECO:0000313" key="3">
    <source>
        <dbReference type="Proteomes" id="UP000004465"/>
    </source>
</evidence>
<feature type="transmembrane region" description="Helical" evidence="1">
    <location>
        <begin position="81"/>
        <end position="99"/>
    </location>
</feature>
<feature type="transmembrane region" description="Helical" evidence="1">
    <location>
        <begin position="152"/>
        <end position="175"/>
    </location>
</feature>
<dbReference type="EMBL" id="AGZD01000001">
    <property type="protein sequence ID" value="EKB56175.1"/>
    <property type="molecule type" value="Genomic_DNA"/>
</dbReference>
<keyword evidence="1" id="KW-1133">Transmembrane helix</keyword>
<feature type="transmembrane region" description="Helical" evidence="1">
    <location>
        <begin position="57"/>
        <end position="75"/>
    </location>
</feature>
<dbReference type="RefSeq" id="WP_006907460.1">
    <property type="nucleotide sequence ID" value="NZ_JH932292.1"/>
</dbReference>
<organism evidence="2 3">
    <name type="scientific">Facklamia hominis CCUG 36813</name>
    <dbReference type="NCBI Taxonomy" id="883111"/>
    <lineage>
        <taxon>Bacteria</taxon>
        <taxon>Bacillati</taxon>
        <taxon>Bacillota</taxon>
        <taxon>Bacilli</taxon>
        <taxon>Lactobacillales</taxon>
        <taxon>Aerococcaceae</taxon>
        <taxon>Facklamia</taxon>
    </lineage>
</organism>
<dbReference type="STRING" id="883111.HMPREF9706_00158"/>
<dbReference type="OrthoDB" id="2166942at2"/>
<evidence type="ECO:0000256" key="1">
    <source>
        <dbReference type="SAM" id="Phobius"/>
    </source>
</evidence>
<keyword evidence="3" id="KW-1185">Reference proteome</keyword>
<accession>K1LHM8</accession>
<evidence type="ECO:0000313" key="2">
    <source>
        <dbReference type="EMBL" id="EKB56175.1"/>
    </source>
</evidence>
<reference evidence="2 3" key="1">
    <citation type="submission" date="2012-07" db="EMBL/GenBank/DDBJ databases">
        <title>The Genome Sequence of Facklamia hominis CCUG 36813.</title>
        <authorList>
            <consortium name="The Broad Institute Genome Sequencing Platform"/>
            <person name="Earl A."/>
            <person name="Ward D."/>
            <person name="Feldgarden M."/>
            <person name="Gevers D."/>
            <person name="Huys G."/>
            <person name="Walker B."/>
            <person name="Young S.K."/>
            <person name="Zeng Q."/>
            <person name="Gargeya S."/>
            <person name="Fitzgerald M."/>
            <person name="Haas B."/>
            <person name="Abouelleil A."/>
            <person name="Alvarado L."/>
            <person name="Arachchi H.M."/>
            <person name="Berlin A.M."/>
            <person name="Chapman S.B."/>
            <person name="Goldberg J."/>
            <person name="Griggs A."/>
            <person name="Gujja S."/>
            <person name="Hansen M."/>
            <person name="Howarth C."/>
            <person name="Imamovic A."/>
            <person name="Larimer J."/>
            <person name="McCowen C."/>
            <person name="Montmayeur A."/>
            <person name="Murphy C."/>
            <person name="Neiman D."/>
            <person name="Pearson M."/>
            <person name="Priest M."/>
            <person name="Roberts A."/>
            <person name="Saif S."/>
            <person name="Shea T."/>
            <person name="Sisk P."/>
            <person name="Sykes S."/>
            <person name="Wortman J."/>
            <person name="Nusbaum C."/>
            <person name="Birren B."/>
        </authorList>
    </citation>
    <scope>NUCLEOTIDE SEQUENCE [LARGE SCALE GENOMIC DNA]</scope>
    <source>
        <strain evidence="2 3">CCUG 36813</strain>
    </source>
</reference>
<dbReference type="HOGENOM" id="CLU_1399810_0_0_9"/>
<dbReference type="Proteomes" id="UP000004465">
    <property type="component" value="Unassembled WGS sequence"/>
</dbReference>
<feature type="transmembrane region" description="Helical" evidence="1">
    <location>
        <begin position="111"/>
        <end position="132"/>
    </location>
</feature>
<dbReference type="AlphaFoldDB" id="K1LHM8"/>
<proteinExistence type="predicted"/>
<name>K1LHM8_9LACT</name>
<keyword evidence="1" id="KW-0812">Transmembrane</keyword>
<dbReference type="PATRIC" id="fig|883111.3.peg.156"/>
<dbReference type="Gene3D" id="1.10.1760.20">
    <property type="match status" value="1"/>
</dbReference>
<keyword evidence="1" id="KW-0472">Membrane</keyword>
<feature type="transmembrane region" description="Helical" evidence="1">
    <location>
        <begin position="12"/>
        <end position="27"/>
    </location>
</feature>
<gene>
    <name evidence="2" type="ORF">HMPREF9706_00158</name>
</gene>